<reference evidence="4 5" key="2">
    <citation type="submission" date="2018-11" db="EMBL/GenBank/DDBJ databases">
        <authorList>
            <consortium name="Pathogen Informatics"/>
        </authorList>
    </citation>
    <scope>NUCLEOTIDE SEQUENCE [LARGE SCALE GENOMIC DNA]</scope>
</reference>
<dbReference type="SUPFAM" id="SSF56784">
    <property type="entry name" value="HAD-like"/>
    <property type="match status" value="1"/>
</dbReference>
<reference evidence="6" key="1">
    <citation type="submission" date="2017-02" db="UniProtKB">
        <authorList>
            <consortium name="WormBaseParasite"/>
        </authorList>
    </citation>
    <scope>IDENTIFICATION</scope>
</reference>
<keyword evidence="5" id="KW-1185">Reference proteome</keyword>
<gene>
    <name evidence="4" type="ORF">NBR_LOCUS21739</name>
</gene>
<organism evidence="6">
    <name type="scientific">Nippostrongylus brasiliensis</name>
    <name type="common">Rat hookworm</name>
    <dbReference type="NCBI Taxonomy" id="27835"/>
    <lineage>
        <taxon>Eukaryota</taxon>
        <taxon>Metazoa</taxon>
        <taxon>Ecdysozoa</taxon>
        <taxon>Nematoda</taxon>
        <taxon>Chromadorea</taxon>
        <taxon>Rhabditida</taxon>
        <taxon>Rhabditina</taxon>
        <taxon>Rhabditomorpha</taxon>
        <taxon>Strongyloidea</taxon>
        <taxon>Heligmosomidae</taxon>
        <taxon>Nippostrongylus</taxon>
    </lineage>
</organism>
<protein>
    <submittedName>
        <fullName evidence="6">Antistasin-like domain-containing protein</fullName>
    </submittedName>
</protein>
<sequence>MEYEYTAMDLMLRCVWRQTHFAPQLKKYADTYTYNVCNVSEYAPSFYFSSPICVLPHEHKFMKAHSRLSNEKSEESIPSEVDMSGSLIGLLLLTCVLAIVAKDVNTSRKKTYGDLDIVPCKKFPPCPKGYYCVQGSFSCFYDDTCEVIPTECQPLSCPDILGCDVPCPQNMHRKECYPLCEEDCQGRYDISMQPLEQVLIVFSLFGLYGVATLMGINRLDISQTIKLISCSGLLCYAPSPVVSNNGGDDSFKMSSYGDLDVIPCKDFPKCQKGYRCVEGSSTCYYDDFCVFQPTECQPQVCPDPLGCDTEACPKNMHKVKCFKRCEKDCQGKFDDSMPWYSYGQLFVKEHKFNG</sequence>
<evidence type="ECO:0000256" key="3">
    <source>
        <dbReference type="ARBA" id="ARBA00022842"/>
    </source>
</evidence>
<dbReference type="GO" id="GO:0046872">
    <property type="term" value="F:metal ion binding"/>
    <property type="evidence" value="ECO:0007669"/>
    <property type="project" value="UniProtKB-KW"/>
</dbReference>
<dbReference type="InterPro" id="IPR036412">
    <property type="entry name" value="HAD-like_sf"/>
</dbReference>
<evidence type="ECO:0000256" key="1">
    <source>
        <dbReference type="ARBA" id="ARBA00022723"/>
    </source>
</evidence>
<dbReference type="EMBL" id="UYSL01026785">
    <property type="protein sequence ID" value="VDL85997.1"/>
    <property type="molecule type" value="Genomic_DNA"/>
</dbReference>
<dbReference type="Proteomes" id="UP000271162">
    <property type="component" value="Unassembled WGS sequence"/>
</dbReference>
<dbReference type="WBParaSite" id="NBR_0002173801-mRNA-1">
    <property type="protein sequence ID" value="NBR_0002173801-mRNA-1"/>
    <property type="gene ID" value="NBR_0002173801"/>
</dbReference>
<proteinExistence type="predicted"/>
<dbReference type="AlphaFoldDB" id="A0A0N4YWW6"/>
<name>A0A0N4YWW6_NIPBR</name>
<keyword evidence="1" id="KW-0479">Metal-binding</keyword>
<keyword evidence="3" id="KW-0460">Magnesium</keyword>
<evidence type="ECO:0000256" key="2">
    <source>
        <dbReference type="ARBA" id="ARBA00022801"/>
    </source>
</evidence>
<dbReference type="GO" id="GO:0016787">
    <property type="term" value="F:hydrolase activity"/>
    <property type="evidence" value="ECO:0007669"/>
    <property type="project" value="UniProtKB-KW"/>
</dbReference>
<evidence type="ECO:0000313" key="5">
    <source>
        <dbReference type="Proteomes" id="UP000271162"/>
    </source>
</evidence>
<keyword evidence="2" id="KW-0378">Hydrolase</keyword>
<accession>A0A0N4YWW6</accession>
<evidence type="ECO:0000313" key="4">
    <source>
        <dbReference type="EMBL" id="VDL85997.1"/>
    </source>
</evidence>
<evidence type="ECO:0000313" key="6">
    <source>
        <dbReference type="WBParaSite" id="NBR_0002173801-mRNA-1"/>
    </source>
</evidence>
<dbReference type="Pfam" id="PF05761">
    <property type="entry name" value="5_nucleotid"/>
    <property type="match status" value="1"/>
</dbReference>
<dbReference type="InterPro" id="IPR008380">
    <property type="entry name" value="HAD-SF_hydro_IG_5-nucl"/>
</dbReference>